<keyword evidence="2 7" id="KW-0812">Transmembrane</keyword>
<evidence type="ECO:0000256" key="4">
    <source>
        <dbReference type="ARBA" id="ARBA00023136"/>
    </source>
</evidence>
<dbReference type="EMBL" id="FJOG01000038">
    <property type="protein sequence ID" value="CZR66573.1"/>
    <property type="molecule type" value="Genomic_DNA"/>
</dbReference>
<sequence>MMVFPRDDDVVYISPEKEVNAGLWTLFVGSTLFLGARVWCKYMRRTGLWYDDYTLIASWLMLLFTDIVISVEYALGYDTGNWDDRMHILINISSCGTLIGQAWSKTALGITLLRMSNKKQAAILWFCIITMNSYMIVKVFFQWAKYCGKDDYQSWYRFQGPCINYNFEQNFKVGGNTYNIIMDFIFACFPWWITWNLEMRRVEKVALCATMSLGLLVAIISAVRTTWKDRPIMHQHDEYYMWRNGMSNIWYSAEVAGTIIVQCIPILRPFLRDMHTTLTSKKLDDTENGQSATWRSRRSTLDGKQAPVFVGGDDKKHAEIIAMDAIPEDPHEIGKETASTRSIEIDTGYSTPTIPAGPLFGDMWQFSGSEHTDIHQNARSASNTPATPMFGDTWRLSGSEREEIYSPESATWVDLDQHGLSPPPPRTVRNEVVGQAR</sequence>
<accession>A0A1L7XNG5</accession>
<dbReference type="InterPro" id="IPR049326">
    <property type="entry name" value="Rhodopsin_dom_fungi"/>
</dbReference>
<dbReference type="GO" id="GO:0016020">
    <property type="term" value="C:membrane"/>
    <property type="evidence" value="ECO:0007669"/>
    <property type="project" value="UniProtKB-SubCell"/>
</dbReference>
<feature type="transmembrane region" description="Helical" evidence="7">
    <location>
        <begin position="249"/>
        <end position="271"/>
    </location>
</feature>
<feature type="transmembrane region" description="Helical" evidence="7">
    <location>
        <begin position="20"/>
        <end position="40"/>
    </location>
</feature>
<feature type="transmembrane region" description="Helical" evidence="7">
    <location>
        <begin position="122"/>
        <end position="144"/>
    </location>
</feature>
<keyword evidence="4 7" id="KW-0472">Membrane</keyword>
<dbReference type="PANTHER" id="PTHR33048">
    <property type="entry name" value="PTH11-LIKE INTEGRAL MEMBRANE PROTEIN (AFU_ORTHOLOGUE AFUA_5G11245)"/>
    <property type="match status" value="1"/>
</dbReference>
<feature type="transmembrane region" description="Helical" evidence="7">
    <location>
        <begin position="176"/>
        <end position="193"/>
    </location>
</feature>
<keyword evidence="10" id="KW-1185">Reference proteome</keyword>
<feature type="domain" description="Rhodopsin" evidence="8">
    <location>
        <begin position="36"/>
        <end position="272"/>
    </location>
</feature>
<dbReference type="PANTHER" id="PTHR33048:SF147">
    <property type="entry name" value="INTEGRAL MEMBRANE PROTEIN"/>
    <property type="match status" value="1"/>
</dbReference>
<evidence type="ECO:0000256" key="6">
    <source>
        <dbReference type="SAM" id="MobiDB-lite"/>
    </source>
</evidence>
<name>A0A1L7XNG5_9HELO</name>
<reference evidence="9 10" key="1">
    <citation type="submission" date="2016-03" db="EMBL/GenBank/DDBJ databases">
        <authorList>
            <person name="Ploux O."/>
        </authorList>
    </citation>
    <scope>NUCLEOTIDE SEQUENCE [LARGE SCALE GENOMIC DNA]</scope>
    <source>
        <strain evidence="9 10">UAMH 11012</strain>
    </source>
</reference>
<dbReference type="STRING" id="576137.A0A1L7XNG5"/>
<evidence type="ECO:0000313" key="9">
    <source>
        <dbReference type="EMBL" id="CZR66573.1"/>
    </source>
</evidence>
<evidence type="ECO:0000256" key="3">
    <source>
        <dbReference type="ARBA" id="ARBA00022989"/>
    </source>
</evidence>
<feature type="transmembrane region" description="Helical" evidence="7">
    <location>
        <begin position="205"/>
        <end position="223"/>
    </location>
</feature>
<feature type="transmembrane region" description="Helical" evidence="7">
    <location>
        <begin position="52"/>
        <end position="76"/>
    </location>
</feature>
<gene>
    <name evidence="9" type="ORF">PAC_16474</name>
</gene>
<evidence type="ECO:0000256" key="5">
    <source>
        <dbReference type="ARBA" id="ARBA00038359"/>
    </source>
</evidence>
<dbReference type="Pfam" id="PF20684">
    <property type="entry name" value="Fung_rhodopsin"/>
    <property type="match status" value="1"/>
</dbReference>
<feature type="region of interest" description="Disordered" evidence="6">
    <location>
        <begin position="408"/>
        <end position="437"/>
    </location>
</feature>
<comment type="similarity">
    <text evidence="5">Belongs to the SAT4 family.</text>
</comment>
<dbReference type="InterPro" id="IPR052337">
    <property type="entry name" value="SAT4-like"/>
</dbReference>
<protein>
    <submittedName>
        <fullName evidence="9">Related to integral membrane protein pth11</fullName>
    </submittedName>
</protein>
<keyword evidence="3 7" id="KW-1133">Transmembrane helix</keyword>
<evidence type="ECO:0000256" key="7">
    <source>
        <dbReference type="SAM" id="Phobius"/>
    </source>
</evidence>
<comment type="subcellular location">
    <subcellularLocation>
        <location evidence="1">Membrane</location>
        <topology evidence="1">Multi-pass membrane protein</topology>
    </subcellularLocation>
</comment>
<proteinExistence type="inferred from homology"/>
<evidence type="ECO:0000256" key="2">
    <source>
        <dbReference type="ARBA" id="ARBA00022692"/>
    </source>
</evidence>
<evidence type="ECO:0000259" key="8">
    <source>
        <dbReference type="Pfam" id="PF20684"/>
    </source>
</evidence>
<organism evidence="9 10">
    <name type="scientific">Phialocephala subalpina</name>
    <dbReference type="NCBI Taxonomy" id="576137"/>
    <lineage>
        <taxon>Eukaryota</taxon>
        <taxon>Fungi</taxon>
        <taxon>Dikarya</taxon>
        <taxon>Ascomycota</taxon>
        <taxon>Pezizomycotina</taxon>
        <taxon>Leotiomycetes</taxon>
        <taxon>Helotiales</taxon>
        <taxon>Mollisiaceae</taxon>
        <taxon>Phialocephala</taxon>
        <taxon>Phialocephala fortinii species complex</taxon>
    </lineage>
</organism>
<dbReference type="Proteomes" id="UP000184330">
    <property type="component" value="Unassembled WGS sequence"/>
</dbReference>
<dbReference type="OrthoDB" id="5417887at2759"/>
<evidence type="ECO:0000313" key="10">
    <source>
        <dbReference type="Proteomes" id="UP000184330"/>
    </source>
</evidence>
<evidence type="ECO:0000256" key="1">
    <source>
        <dbReference type="ARBA" id="ARBA00004141"/>
    </source>
</evidence>
<dbReference type="AlphaFoldDB" id="A0A1L7XNG5"/>